<protein>
    <submittedName>
        <fullName evidence="1">Uncharacterized protein</fullName>
    </submittedName>
</protein>
<proteinExistence type="predicted"/>
<dbReference type="NCBIfam" id="NF047331">
    <property type="entry name" value="phage_HTJ"/>
    <property type="match status" value="1"/>
</dbReference>
<reference evidence="1" key="1">
    <citation type="journal article" date="2015" name="Nature">
        <title>Complex archaea that bridge the gap between prokaryotes and eukaryotes.</title>
        <authorList>
            <person name="Spang A."/>
            <person name="Saw J.H."/>
            <person name="Jorgensen S.L."/>
            <person name="Zaremba-Niedzwiedzka K."/>
            <person name="Martijn J."/>
            <person name="Lind A.E."/>
            <person name="van Eijk R."/>
            <person name="Schleper C."/>
            <person name="Guy L."/>
            <person name="Ettema T.J."/>
        </authorList>
    </citation>
    <scope>NUCLEOTIDE SEQUENCE</scope>
</reference>
<accession>A0A0F9AYS8</accession>
<gene>
    <name evidence="1" type="ORF">LCGC14_2853090</name>
</gene>
<comment type="caution">
    <text evidence="1">The sequence shown here is derived from an EMBL/GenBank/DDBJ whole genome shotgun (WGS) entry which is preliminary data.</text>
</comment>
<name>A0A0F9AYS8_9ZZZZ</name>
<dbReference type="EMBL" id="LAZR01054932">
    <property type="protein sequence ID" value="KKK77491.1"/>
    <property type="molecule type" value="Genomic_DNA"/>
</dbReference>
<dbReference type="AlphaFoldDB" id="A0A0F9AYS8"/>
<evidence type="ECO:0000313" key="1">
    <source>
        <dbReference type="EMBL" id="KKK77491.1"/>
    </source>
</evidence>
<sequence length="66" mass="7347">MTWTQADIDTLKAAIASGVLSVSYGGPPSRSTTYQNLSEMRKLLAEMIRDVNGTTSFRRARHRKGF</sequence>
<organism evidence="1">
    <name type="scientific">marine sediment metagenome</name>
    <dbReference type="NCBI Taxonomy" id="412755"/>
    <lineage>
        <taxon>unclassified sequences</taxon>
        <taxon>metagenomes</taxon>
        <taxon>ecological metagenomes</taxon>
    </lineage>
</organism>